<dbReference type="KEGG" id="srd:SD10_24555"/>
<protein>
    <submittedName>
        <fullName evidence="2">Uncharacterized protein</fullName>
    </submittedName>
</protein>
<accession>A0A0E3V9E4</accession>
<evidence type="ECO:0000313" key="2">
    <source>
        <dbReference type="EMBL" id="AKD57597.1"/>
    </source>
</evidence>
<dbReference type="RefSeq" id="WP_046577575.1">
    <property type="nucleotide sequence ID" value="NZ_CP010429.1"/>
</dbReference>
<feature type="transmembrane region" description="Helical" evidence="1">
    <location>
        <begin position="12"/>
        <end position="30"/>
    </location>
</feature>
<name>A0A0E3V9E4_9BACT</name>
<feature type="transmembrane region" description="Helical" evidence="1">
    <location>
        <begin position="66"/>
        <end position="89"/>
    </location>
</feature>
<keyword evidence="3" id="KW-1185">Reference proteome</keyword>
<reference evidence="2 3" key="1">
    <citation type="journal article" date="2014" name="Curr. Microbiol.">
        <title>Spirosoma radiotolerans sp. nov., a gamma-radiation-resistant bacterium isolated from gamma ray-irradiated soil.</title>
        <authorList>
            <person name="Lee J.J."/>
            <person name="Srinivasan S."/>
            <person name="Lim S."/>
            <person name="Joe M."/>
            <person name="Im S."/>
            <person name="Bae S.I."/>
            <person name="Park K.R."/>
            <person name="Han J.H."/>
            <person name="Park S.H."/>
            <person name="Joo B.M."/>
            <person name="Park S.J."/>
            <person name="Kim M.K."/>
        </authorList>
    </citation>
    <scope>NUCLEOTIDE SEQUENCE [LARGE SCALE GENOMIC DNA]</scope>
    <source>
        <strain evidence="2 3">DG5A</strain>
    </source>
</reference>
<proteinExistence type="predicted"/>
<evidence type="ECO:0000313" key="3">
    <source>
        <dbReference type="Proteomes" id="UP000033054"/>
    </source>
</evidence>
<organism evidence="2 3">
    <name type="scientific">Spirosoma radiotolerans</name>
    <dbReference type="NCBI Taxonomy" id="1379870"/>
    <lineage>
        <taxon>Bacteria</taxon>
        <taxon>Pseudomonadati</taxon>
        <taxon>Bacteroidota</taxon>
        <taxon>Cytophagia</taxon>
        <taxon>Cytophagales</taxon>
        <taxon>Cytophagaceae</taxon>
        <taxon>Spirosoma</taxon>
    </lineage>
</organism>
<sequence length="122" mass="14137">MIDWLHMNRLRVARLLLGLFLAMWLNGVVFRHAHRLSDGRLIVHAHPYWPFGKGPILPNTHTAQEILLLDLAAHLPVVVSSFFAFLFLLRTHLRPVFLFTDRLFQSYSPFRCFSHRGPPVVG</sequence>
<dbReference type="HOGENOM" id="CLU_165397_0_0_10"/>
<dbReference type="PATRIC" id="fig|1379870.5.peg.5312"/>
<gene>
    <name evidence="2" type="ORF">SD10_24555</name>
</gene>
<keyword evidence="1" id="KW-0812">Transmembrane</keyword>
<keyword evidence="1" id="KW-0472">Membrane</keyword>
<keyword evidence="1" id="KW-1133">Transmembrane helix</keyword>
<dbReference type="AlphaFoldDB" id="A0A0E3V9E4"/>
<dbReference type="Proteomes" id="UP000033054">
    <property type="component" value="Chromosome"/>
</dbReference>
<dbReference type="STRING" id="1379870.SD10_24555"/>
<dbReference type="OrthoDB" id="1121875at2"/>
<dbReference type="EMBL" id="CP010429">
    <property type="protein sequence ID" value="AKD57597.1"/>
    <property type="molecule type" value="Genomic_DNA"/>
</dbReference>
<evidence type="ECO:0000256" key="1">
    <source>
        <dbReference type="SAM" id="Phobius"/>
    </source>
</evidence>